<name>A0A0C9X1A6_9AGAR</name>
<dbReference type="Proteomes" id="UP000054477">
    <property type="component" value="Unassembled WGS sequence"/>
</dbReference>
<sequence>MLPPRFADLKREIAESYPDFERRVTDAWAEIIQQLKVTSEVVKREGSDYIPQVQFKELHNLSEETLQRIRRVGSVVIKDVVDDADAIAWKKSLDEFVSANPGVQGSPANNKQFFELYWTKAQVQARSHSNVLATTVWLNNIYHTKGDKEGVDLSVPLSYADRYRIRHPGGDWSGFPPHIDSGSIERWEDPDFRRCFTDILQGNWRLHDPYELDGRLKARRTVYGRSERSSLFRTFQGWLSMSETGPTQGTLRVFPDLGLSNAYIILRPFFRHLVDPESPEIYDPKNWSFDISTPDFPGIYAGAQGYNGPHPSSFTHPHLRLKETMTSVPKVSPGDMVFWHCDVVHSVEREHTGLEDSAVMYIPAVPLTPQNEKYVERQKETFLKGLSPPDFPRAGGESEFVGVGGVADILTPVGRRAMGFA</sequence>
<dbReference type="EMBL" id="KN838556">
    <property type="protein sequence ID" value="KIK05880.1"/>
    <property type="molecule type" value="Genomic_DNA"/>
</dbReference>
<dbReference type="OrthoDB" id="8249012at2759"/>
<reference evidence="2" key="2">
    <citation type="submission" date="2015-01" db="EMBL/GenBank/DDBJ databases">
        <title>Evolutionary Origins and Diversification of the Mycorrhizal Mutualists.</title>
        <authorList>
            <consortium name="DOE Joint Genome Institute"/>
            <consortium name="Mycorrhizal Genomics Consortium"/>
            <person name="Kohler A."/>
            <person name="Kuo A."/>
            <person name="Nagy L.G."/>
            <person name="Floudas D."/>
            <person name="Copeland A."/>
            <person name="Barry K.W."/>
            <person name="Cichocki N."/>
            <person name="Veneault-Fourrey C."/>
            <person name="LaButti K."/>
            <person name="Lindquist E.A."/>
            <person name="Lipzen A."/>
            <person name="Lundell T."/>
            <person name="Morin E."/>
            <person name="Murat C."/>
            <person name="Riley R."/>
            <person name="Ohm R."/>
            <person name="Sun H."/>
            <person name="Tunlid A."/>
            <person name="Henrissat B."/>
            <person name="Grigoriev I.V."/>
            <person name="Hibbett D.S."/>
            <person name="Martin F."/>
        </authorList>
    </citation>
    <scope>NUCLEOTIDE SEQUENCE [LARGE SCALE GENOMIC DNA]</scope>
    <source>
        <strain evidence="2">LaAM-08-1</strain>
    </source>
</reference>
<dbReference type="PANTHER" id="PTHR30613:SF1">
    <property type="entry name" value="DUF1479 DOMAIN PROTEIN (AFU_ORTHOLOGUE AFUA_5G09280)"/>
    <property type="match status" value="1"/>
</dbReference>
<proteinExistence type="predicted"/>
<gene>
    <name evidence="1" type="ORF">K443DRAFT_90386</name>
</gene>
<dbReference type="Pfam" id="PF07350">
    <property type="entry name" value="Gig2-like"/>
    <property type="match status" value="1"/>
</dbReference>
<evidence type="ECO:0000313" key="2">
    <source>
        <dbReference type="Proteomes" id="UP000054477"/>
    </source>
</evidence>
<accession>A0A0C9X1A6</accession>
<reference evidence="1 2" key="1">
    <citation type="submission" date="2014-04" db="EMBL/GenBank/DDBJ databases">
        <authorList>
            <consortium name="DOE Joint Genome Institute"/>
            <person name="Kuo A."/>
            <person name="Kohler A."/>
            <person name="Nagy L.G."/>
            <person name="Floudas D."/>
            <person name="Copeland A."/>
            <person name="Barry K.W."/>
            <person name="Cichocki N."/>
            <person name="Veneault-Fourrey C."/>
            <person name="LaButti K."/>
            <person name="Lindquist E.A."/>
            <person name="Lipzen A."/>
            <person name="Lundell T."/>
            <person name="Morin E."/>
            <person name="Murat C."/>
            <person name="Sun H."/>
            <person name="Tunlid A."/>
            <person name="Henrissat B."/>
            <person name="Grigoriev I.V."/>
            <person name="Hibbett D.S."/>
            <person name="Martin F."/>
            <person name="Nordberg H.P."/>
            <person name="Cantor M.N."/>
            <person name="Hua S.X."/>
        </authorList>
    </citation>
    <scope>NUCLEOTIDE SEQUENCE [LARGE SCALE GENOMIC DNA]</scope>
    <source>
        <strain evidence="1 2">LaAM-08-1</strain>
    </source>
</reference>
<dbReference type="Gene3D" id="2.60.120.330">
    <property type="entry name" value="B-lactam Antibiotic, Isopenicillin N Synthase, Chain"/>
    <property type="match status" value="1"/>
</dbReference>
<dbReference type="InterPro" id="IPR010856">
    <property type="entry name" value="Gig2-like"/>
</dbReference>
<protein>
    <recommendedName>
        <fullName evidence="3">DUF1479-domain-containing protein</fullName>
    </recommendedName>
</protein>
<dbReference type="HOGENOM" id="CLU_011148_0_0_1"/>
<dbReference type="InterPro" id="IPR027443">
    <property type="entry name" value="IPNS-like_sf"/>
</dbReference>
<dbReference type="PANTHER" id="PTHR30613">
    <property type="entry name" value="UNCHARACTERIZED PROTEIN YBIU-RELATED"/>
    <property type="match status" value="1"/>
</dbReference>
<evidence type="ECO:0000313" key="1">
    <source>
        <dbReference type="EMBL" id="KIK05880.1"/>
    </source>
</evidence>
<dbReference type="AlphaFoldDB" id="A0A0C9X1A6"/>
<dbReference type="STRING" id="1095629.A0A0C9X1A6"/>
<dbReference type="SUPFAM" id="SSF51197">
    <property type="entry name" value="Clavaminate synthase-like"/>
    <property type="match status" value="1"/>
</dbReference>
<evidence type="ECO:0008006" key="3">
    <source>
        <dbReference type="Google" id="ProtNLM"/>
    </source>
</evidence>
<keyword evidence="2" id="KW-1185">Reference proteome</keyword>
<organism evidence="1 2">
    <name type="scientific">Laccaria amethystina LaAM-08-1</name>
    <dbReference type="NCBI Taxonomy" id="1095629"/>
    <lineage>
        <taxon>Eukaryota</taxon>
        <taxon>Fungi</taxon>
        <taxon>Dikarya</taxon>
        <taxon>Basidiomycota</taxon>
        <taxon>Agaricomycotina</taxon>
        <taxon>Agaricomycetes</taxon>
        <taxon>Agaricomycetidae</taxon>
        <taxon>Agaricales</taxon>
        <taxon>Agaricineae</taxon>
        <taxon>Hydnangiaceae</taxon>
        <taxon>Laccaria</taxon>
    </lineage>
</organism>